<reference evidence="2 3" key="1">
    <citation type="submission" date="2020-07" db="EMBL/GenBank/DDBJ databases">
        <authorList>
            <person name="Partida-Martinez L."/>
            <person name="Huntemann M."/>
            <person name="Clum A."/>
            <person name="Wang J."/>
            <person name="Palaniappan K."/>
            <person name="Ritter S."/>
            <person name="Chen I.-M."/>
            <person name="Stamatis D."/>
            <person name="Reddy T."/>
            <person name="O'Malley R."/>
            <person name="Daum C."/>
            <person name="Shapiro N."/>
            <person name="Ivanova N."/>
            <person name="Kyrpides N."/>
            <person name="Woyke T."/>
        </authorList>
    </citation>
    <scope>NUCLEOTIDE SEQUENCE [LARGE SCALE GENOMIC DNA]</scope>
    <source>
        <strain evidence="2 3">AT2.17</strain>
    </source>
</reference>
<evidence type="ECO:0000259" key="1">
    <source>
        <dbReference type="Pfam" id="PF00149"/>
    </source>
</evidence>
<dbReference type="PANTHER" id="PTHR42850:SF4">
    <property type="entry name" value="ZINC-DEPENDENT ENDOPOLYPHOSPHATASE"/>
    <property type="match status" value="1"/>
</dbReference>
<protein>
    <recommendedName>
        <fullName evidence="1">Calcineurin-like phosphoesterase domain-containing protein</fullName>
    </recommendedName>
</protein>
<dbReference type="GO" id="GO:0008803">
    <property type="term" value="F:bis(5'-nucleosyl)-tetraphosphatase (symmetrical) activity"/>
    <property type="evidence" value="ECO:0007669"/>
    <property type="project" value="TreeGrafter"/>
</dbReference>
<dbReference type="InterPro" id="IPR029052">
    <property type="entry name" value="Metallo-depent_PP-like"/>
</dbReference>
<evidence type="ECO:0000313" key="2">
    <source>
        <dbReference type="EMBL" id="NYE36422.1"/>
    </source>
</evidence>
<dbReference type="Pfam" id="PF00149">
    <property type="entry name" value="Metallophos"/>
    <property type="match status" value="1"/>
</dbReference>
<dbReference type="GO" id="GO:0016791">
    <property type="term" value="F:phosphatase activity"/>
    <property type="evidence" value="ECO:0007669"/>
    <property type="project" value="TreeGrafter"/>
</dbReference>
<dbReference type="PRINTS" id="PR00114">
    <property type="entry name" value="STPHPHTASE"/>
</dbReference>
<reference evidence="2 3" key="2">
    <citation type="submission" date="2020-08" db="EMBL/GenBank/DDBJ databases">
        <title>The Agave Microbiome: Exploring the role of microbial communities in plant adaptations to desert environments.</title>
        <authorList>
            <person name="Partida-Martinez L.P."/>
        </authorList>
    </citation>
    <scope>NUCLEOTIDE SEQUENCE [LARGE SCALE GENOMIC DNA]</scope>
    <source>
        <strain evidence="2 3">AT2.17</strain>
    </source>
</reference>
<dbReference type="EMBL" id="JACCBW010000002">
    <property type="protein sequence ID" value="NYE36422.1"/>
    <property type="molecule type" value="Genomic_DNA"/>
</dbReference>
<name>A0A7Y9H1W2_9ACTN</name>
<dbReference type="GO" id="GO:0110154">
    <property type="term" value="P:RNA decapping"/>
    <property type="evidence" value="ECO:0007669"/>
    <property type="project" value="TreeGrafter"/>
</dbReference>
<keyword evidence="3" id="KW-1185">Reference proteome</keyword>
<sequence>MNEYELAVIGDIHGNALALDALLQCLEGRVSKYVFVGDYVNRGPDSSRVIDLLVKLSGRHQSVFVAGNHDLAFQNALEAGPLSPFLRIGGAATVRSYVPTPTGDVLEALRAAVPYEHRQFLKSMTPHFRGGGLLVTHRPNDRPTDAPASDYHVYGHQPQRSGAPWIGERHAAIDTGCGTLPNGRLTALFVPDRTYVQVSEVGEVVSSSRS</sequence>
<dbReference type="RefSeq" id="WP_179619105.1">
    <property type="nucleotide sequence ID" value="NZ_JACCBW010000002.1"/>
</dbReference>
<comment type="caution">
    <text evidence="2">The sequence shown here is derived from an EMBL/GenBank/DDBJ whole genome shotgun (WGS) entry which is preliminary data.</text>
</comment>
<dbReference type="GO" id="GO:0005737">
    <property type="term" value="C:cytoplasm"/>
    <property type="evidence" value="ECO:0007669"/>
    <property type="project" value="TreeGrafter"/>
</dbReference>
<evidence type="ECO:0000313" key="3">
    <source>
        <dbReference type="Proteomes" id="UP000549911"/>
    </source>
</evidence>
<dbReference type="SUPFAM" id="SSF56300">
    <property type="entry name" value="Metallo-dependent phosphatases"/>
    <property type="match status" value="1"/>
</dbReference>
<accession>A0A7Y9H1W2</accession>
<dbReference type="InterPro" id="IPR050126">
    <property type="entry name" value="Ap4A_hydrolase"/>
</dbReference>
<dbReference type="PANTHER" id="PTHR42850">
    <property type="entry name" value="METALLOPHOSPHOESTERASE"/>
    <property type="match status" value="1"/>
</dbReference>
<dbReference type="Gene3D" id="3.60.21.10">
    <property type="match status" value="1"/>
</dbReference>
<gene>
    <name evidence="2" type="ORF">F4692_001555</name>
</gene>
<dbReference type="InterPro" id="IPR006186">
    <property type="entry name" value="Ser/Thr-sp_prot-phosphatase"/>
</dbReference>
<proteinExistence type="predicted"/>
<dbReference type="Proteomes" id="UP000549911">
    <property type="component" value="Unassembled WGS sequence"/>
</dbReference>
<feature type="domain" description="Calcineurin-like phosphoesterase" evidence="1">
    <location>
        <begin position="6"/>
        <end position="156"/>
    </location>
</feature>
<organism evidence="2 3">
    <name type="scientific">Nocardioides cavernae</name>
    <dbReference type="NCBI Taxonomy" id="1921566"/>
    <lineage>
        <taxon>Bacteria</taxon>
        <taxon>Bacillati</taxon>
        <taxon>Actinomycetota</taxon>
        <taxon>Actinomycetes</taxon>
        <taxon>Propionibacteriales</taxon>
        <taxon>Nocardioidaceae</taxon>
        <taxon>Nocardioides</taxon>
    </lineage>
</organism>
<dbReference type="InterPro" id="IPR004843">
    <property type="entry name" value="Calcineurin-like_PHP"/>
</dbReference>
<dbReference type="AlphaFoldDB" id="A0A7Y9H1W2"/>